<keyword evidence="1" id="KW-0614">Plasmid</keyword>
<evidence type="ECO:0000313" key="2">
    <source>
        <dbReference type="Proteomes" id="UP001348817"/>
    </source>
</evidence>
<protein>
    <submittedName>
        <fullName evidence="1">Uncharacterized protein</fullName>
    </submittedName>
</protein>
<accession>A0AAU9CVP8</accession>
<dbReference type="KEGG" id="fax:FUAX_44440"/>
<dbReference type="Proteomes" id="UP001348817">
    <property type="component" value="Plasmid pFA2"/>
</dbReference>
<proteinExistence type="predicted"/>
<reference evidence="1 2" key="1">
    <citation type="submission" date="2021-12" db="EMBL/GenBank/DDBJ databases">
        <title>Genome sequencing of bacteria with rrn-lacking chromosome and rrn-plasmid.</title>
        <authorList>
            <person name="Anda M."/>
            <person name="Iwasaki W."/>
        </authorList>
    </citation>
    <scope>NUCLEOTIDE SEQUENCE [LARGE SCALE GENOMIC DNA]</scope>
    <source>
        <strain evidence="1 2">DSM 100852</strain>
        <plasmid evidence="1 2">pFA2</plasmid>
    </source>
</reference>
<geneLocation type="plasmid" evidence="1 2">
    <name>pFA2</name>
</geneLocation>
<sequence length="771" mass="86528">MKSISINIKILISLFFLLAHVSVCTGQTWEKKRIVFPEREKLQKANTGKSVGISGQYAVAITDGGLVVWKQDGIEWKIQAKLSLTGIPSMRFESAKIEGNYIAGLYQGSLYVYEKKNGEWQDSQNAVRIDSPIGKIKDGKFETASNALAFISYNEQNEMYSDIQLYQRPETGWASDSELKPITFTLSDSLWRIGLSDQVLCAVSCGPEYTFKIFEKGDVWNSEIPAVKSYAFNAPDNSNPVSFGYAVSVDANVIASMELATGYIHLVEKKNGEWPETLGATTAKLRPSDYKFIDNATLPQINLNLSASGLLVAYALEGVPWAKVELFEPSGDDWLRSDPRMIFKQEIKAGAPEYYYGELEISAGYDGNNIAIHMDGKKNIPEDYENLNFYAKTTFWPKAIKADYERSGSLRKMIRSDKPWFEKRELVYANEKELWAMPVNRRGRLSVGLYEISEMEKTPLAYLDVDDLSFYPVAIALENNRLFVLSQNLELGGYRVFVFEKPAVAWRSTHEPNAVIDIKGTVQSNEKAILRFSENVLEIWDGKRLYQFNQTEGEWAPINEPDDLAVDESDFISDDFAWNNTEAVRLIISENEGKIYSFAKENQGYSDTPVVVGNLSEDESIMPNSSLSVSGDGLITVGGGDVVYIFSKEQEGGYKKIKISISDYLTNGSKTEILSTLILDNSFFVAYKTNRGGQWYVEAMVLTKNDSEEWDSNLSKEILAKGKADIDLLKSANTIASLRLVDNGVILFNRFYNNEDKQGASEAFVVFGKNE</sequence>
<dbReference type="EMBL" id="AP025316">
    <property type="protein sequence ID" value="BDD12012.1"/>
    <property type="molecule type" value="Genomic_DNA"/>
</dbReference>
<evidence type="ECO:0000313" key="1">
    <source>
        <dbReference type="EMBL" id="BDD12012.1"/>
    </source>
</evidence>
<dbReference type="AlphaFoldDB" id="A0AAU9CVP8"/>
<keyword evidence="2" id="KW-1185">Reference proteome</keyword>
<organism evidence="1 2">
    <name type="scientific">Fulvitalea axinellae</name>
    <dbReference type="NCBI Taxonomy" id="1182444"/>
    <lineage>
        <taxon>Bacteria</taxon>
        <taxon>Pseudomonadati</taxon>
        <taxon>Bacteroidota</taxon>
        <taxon>Cytophagia</taxon>
        <taxon>Cytophagales</taxon>
        <taxon>Persicobacteraceae</taxon>
        <taxon>Fulvitalea</taxon>
    </lineage>
</organism>
<dbReference type="SUPFAM" id="SSF69322">
    <property type="entry name" value="Tricorn protease domain 2"/>
    <property type="match status" value="1"/>
</dbReference>
<dbReference type="RefSeq" id="WP_338395161.1">
    <property type="nucleotide sequence ID" value="NZ_AP025316.1"/>
</dbReference>
<gene>
    <name evidence="1" type="ORF">FUAX_44440</name>
</gene>
<name>A0AAU9CVP8_9BACT</name>